<gene>
    <name evidence="2" type="ORF">TRIUR3_12737</name>
</gene>
<dbReference type="AlphaFoldDB" id="M7ZRT5"/>
<dbReference type="EMBL" id="KD175391">
    <property type="protein sequence ID" value="EMS55050.1"/>
    <property type="molecule type" value="Genomic_DNA"/>
</dbReference>
<protein>
    <submittedName>
        <fullName evidence="2">Uncharacterized protein</fullName>
    </submittedName>
</protein>
<sequence length="441" mass="44672">MAAANAGAPSHPLPPRTRTGIAQAPPSPNPVHPSGVVQPILTLVDSPPPRKMGRGDRLLALLKALWPLVREELEVFAKELAEELAKETGKQALQFAYDEVIQGLSQLLDPETAPPNRSVVRRTARVATPGLAFDPLVGSLLGSKGVRKKAAHLSNVISGKAPMKLLAMEPAPTAAAVSSILKSQGILRASQRAPGIDTGALSILANKTPAAASSAEPSALVDKALGGEVPAQDTIDALVDKALGSEVLAQDTIDALVDKALGVDKVAAASATIGALEAVLGDKAPASTTIGALEAVLGDKVPAPGVQHQAPAPALEEKDAGDSNAVLYFVLACNGVLLVVVAYKVWRKYWGGGGGGQAGAAAAPQAAAATAVDPEAGATTVDGEGSTSQEPQEAAVDVQAPSTGEEPQEAVGDGNRGADDNNSNADDNNSNADDNNSNSDK</sequence>
<feature type="region of interest" description="Disordered" evidence="1">
    <location>
        <begin position="371"/>
        <end position="441"/>
    </location>
</feature>
<name>M7ZRT5_TRIUA</name>
<evidence type="ECO:0000313" key="2">
    <source>
        <dbReference type="EMBL" id="EMS55050.1"/>
    </source>
</evidence>
<proteinExistence type="predicted"/>
<feature type="region of interest" description="Disordered" evidence="1">
    <location>
        <begin position="1"/>
        <end position="35"/>
    </location>
</feature>
<accession>M7ZRT5</accession>
<feature type="compositionally biased region" description="Low complexity" evidence="1">
    <location>
        <begin position="420"/>
        <end position="441"/>
    </location>
</feature>
<evidence type="ECO:0000256" key="1">
    <source>
        <dbReference type="SAM" id="MobiDB-lite"/>
    </source>
</evidence>
<organism evidence="2">
    <name type="scientific">Triticum urartu</name>
    <name type="common">Red wild einkorn</name>
    <name type="synonym">Crithodium urartu</name>
    <dbReference type="NCBI Taxonomy" id="4572"/>
    <lineage>
        <taxon>Eukaryota</taxon>
        <taxon>Viridiplantae</taxon>
        <taxon>Streptophyta</taxon>
        <taxon>Embryophyta</taxon>
        <taxon>Tracheophyta</taxon>
        <taxon>Spermatophyta</taxon>
        <taxon>Magnoliopsida</taxon>
        <taxon>Liliopsida</taxon>
        <taxon>Poales</taxon>
        <taxon>Poaceae</taxon>
        <taxon>BOP clade</taxon>
        <taxon>Pooideae</taxon>
        <taxon>Triticodae</taxon>
        <taxon>Triticeae</taxon>
        <taxon>Triticinae</taxon>
        <taxon>Triticum</taxon>
    </lineage>
</organism>
<reference evidence="2" key="1">
    <citation type="journal article" date="2013" name="Nature">
        <title>Draft genome of the wheat A-genome progenitor Triticum urartu.</title>
        <authorList>
            <person name="Ling H.Q."/>
            <person name="Zhao S."/>
            <person name="Liu D."/>
            <person name="Wang J."/>
            <person name="Sun H."/>
            <person name="Zhang C."/>
            <person name="Fan H."/>
            <person name="Li D."/>
            <person name="Dong L."/>
            <person name="Tao Y."/>
            <person name="Gao C."/>
            <person name="Wu H."/>
            <person name="Li Y."/>
            <person name="Cui Y."/>
            <person name="Guo X."/>
            <person name="Zheng S."/>
            <person name="Wang B."/>
            <person name="Yu K."/>
            <person name="Liang Q."/>
            <person name="Yang W."/>
            <person name="Lou X."/>
            <person name="Chen J."/>
            <person name="Feng M."/>
            <person name="Jian J."/>
            <person name="Zhang X."/>
            <person name="Luo G."/>
            <person name="Jiang Y."/>
            <person name="Liu J."/>
            <person name="Wang Z."/>
            <person name="Sha Y."/>
            <person name="Zhang B."/>
            <person name="Wu H."/>
            <person name="Tang D."/>
            <person name="Shen Q."/>
            <person name="Xue P."/>
            <person name="Zou S."/>
            <person name="Wang X."/>
            <person name="Liu X."/>
            <person name="Wang F."/>
            <person name="Yang Y."/>
            <person name="An X."/>
            <person name="Dong Z."/>
            <person name="Zhang K."/>
            <person name="Zhang X."/>
            <person name="Luo M.C."/>
            <person name="Dvorak J."/>
            <person name="Tong Y."/>
            <person name="Wang J."/>
            <person name="Yang H."/>
            <person name="Li Z."/>
            <person name="Wang D."/>
            <person name="Zhang A."/>
            <person name="Wang J."/>
        </authorList>
    </citation>
    <scope>NUCLEOTIDE SEQUENCE</scope>
</reference>